<organism evidence="1 2">
    <name type="scientific">Botryotinia calthae</name>
    <dbReference type="NCBI Taxonomy" id="38488"/>
    <lineage>
        <taxon>Eukaryota</taxon>
        <taxon>Fungi</taxon>
        <taxon>Dikarya</taxon>
        <taxon>Ascomycota</taxon>
        <taxon>Pezizomycotina</taxon>
        <taxon>Leotiomycetes</taxon>
        <taxon>Helotiales</taxon>
        <taxon>Sclerotiniaceae</taxon>
        <taxon>Botryotinia</taxon>
    </lineage>
</organism>
<dbReference type="Proteomes" id="UP000297299">
    <property type="component" value="Unassembled WGS sequence"/>
</dbReference>
<reference evidence="1 2" key="1">
    <citation type="submission" date="2017-11" db="EMBL/GenBank/DDBJ databases">
        <title>Comparative genomics of Botrytis spp.</title>
        <authorList>
            <person name="Valero-Jimenez C.A."/>
            <person name="Tapia P."/>
            <person name="Veloso J."/>
            <person name="Silva-Moreno E."/>
            <person name="Staats M."/>
            <person name="Valdes J.H."/>
            <person name="Van Kan J.A.L."/>
        </authorList>
    </citation>
    <scope>NUCLEOTIDE SEQUENCE [LARGE SCALE GENOMIC DNA]</scope>
    <source>
        <strain evidence="1 2">MUCL2830</strain>
    </source>
</reference>
<accession>A0A4Y8CQR8</accession>
<evidence type="ECO:0000313" key="1">
    <source>
        <dbReference type="EMBL" id="TEY41006.1"/>
    </source>
</evidence>
<dbReference type="EMBL" id="PHWZ01000407">
    <property type="protein sequence ID" value="TEY41006.1"/>
    <property type="molecule type" value="Genomic_DNA"/>
</dbReference>
<evidence type="ECO:0000313" key="2">
    <source>
        <dbReference type="Proteomes" id="UP000297299"/>
    </source>
</evidence>
<proteinExistence type="predicted"/>
<name>A0A4Y8CQR8_9HELO</name>
<keyword evidence="2" id="KW-1185">Reference proteome</keyword>
<protein>
    <submittedName>
        <fullName evidence="1">Uncharacterized protein</fullName>
    </submittedName>
</protein>
<sequence length="79" mass="9419">MVLKFSSKYDGMVYQRLANCSLKVKVKGGGVRRHYMTKESRQLRSYLIAIKLQNDIGRETEKDFLKNSRLKELNWHERK</sequence>
<dbReference type="AlphaFoldDB" id="A0A4Y8CQR8"/>
<gene>
    <name evidence="1" type="ORF">BOTCAL_0408g00050</name>
</gene>
<comment type="caution">
    <text evidence="1">The sequence shown here is derived from an EMBL/GenBank/DDBJ whole genome shotgun (WGS) entry which is preliminary data.</text>
</comment>